<organism evidence="1 2">
    <name type="scientific">Gigaspora margarita</name>
    <dbReference type="NCBI Taxonomy" id="4874"/>
    <lineage>
        <taxon>Eukaryota</taxon>
        <taxon>Fungi</taxon>
        <taxon>Fungi incertae sedis</taxon>
        <taxon>Mucoromycota</taxon>
        <taxon>Glomeromycotina</taxon>
        <taxon>Glomeromycetes</taxon>
        <taxon>Diversisporales</taxon>
        <taxon>Gigasporaceae</taxon>
        <taxon>Gigaspora</taxon>
    </lineage>
</organism>
<keyword evidence="2" id="KW-1185">Reference proteome</keyword>
<sequence>MSSNAIYNKQANSLHIAGWLIIIYGPHNDKNVVWLVDTILLRVVASITMPIDSLLSLFGVDIGVIDGN</sequence>
<reference evidence="1 2" key="1">
    <citation type="submission" date="2021-06" db="EMBL/GenBank/DDBJ databases">
        <authorList>
            <person name="Kallberg Y."/>
            <person name="Tangrot J."/>
            <person name="Rosling A."/>
        </authorList>
    </citation>
    <scope>NUCLEOTIDE SEQUENCE [LARGE SCALE GENOMIC DNA]</scope>
    <source>
        <strain evidence="1 2">120-4 pot B 10/14</strain>
    </source>
</reference>
<comment type="caution">
    <text evidence="1">The sequence shown here is derived from an EMBL/GenBank/DDBJ whole genome shotgun (WGS) entry which is preliminary data.</text>
</comment>
<evidence type="ECO:0000313" key="1">
    <source>
        <dbReference type="EMBL" id="CAG8687418.1"/>
    </source>
</evidence>
<dbReference type="Proteomes" id="UP000789901">
    <property type="component" value="Unassembled WGS sequence"/>
</dbReference>
<gene>
    <name evidence="1" type="ORF">GMARGA_LOCUS11288</name>
</gene>
<name>A0ABN7UVT7_GIGMA</name>
<accession>A0ABN7UVT7</accession>
<protein>
    <submittedName>
        <fullName evidence="1">22187_t:CDS:1</fullName>
    </submittedName>
</protein>
<proteinExistence type="predicted"/>
<evidence type="ECO:0000313" key="2">
    <source>
        <dbReference type="Proteomes" id="UP000789901"/>
    </source>
</evidence>
<dbReference type="EMBL" id="CAJVQB010006565">
    <property type="protein sequence ID" value="CAG8687418.1"/>
    <property type="molecule type" value="Genomic_DNA"/>
</dbReference>